<evidence type="ECO:0000256" key="1">
    <source>
        <dbReference type="ARBA" id="ARBA00004613"/>
    </source>
</evidence>
<dbReference type="GO" id="GO:0030502">
    <property type="term" value="P:negative regulation of bone mineralization"/>
    <property type="evidence" value="ECO:0007669"/>
    <property type="project" value="Ensembl"/>
</dbReference>
<keyword evidence="4" id="KW-0677">Repeat</keyword>
<dbReference type="Ensembl" id="ENSSMRT00000035880.1">
    <property type="protein sequence ID" value="ENSSMRP00000030754.1"/>
    <property type="gene ID" value="ENSSMRG00000023581.1"/>
</dbReference>
<evidence type="ECO:0000256" key="3">
    <source>
        <dbReference type="ARBA" id="ARBA00022729"/>
    </source>
</evidence>
<organism evidence="9 10">
    <name type="scientific">Salvator merianae</name>
    <name type="common">Argentine black and white tegu</name>
    <name type="synonym">Tupinambis merianae</name>
    <dbReference type="NCBI Taxonomy" id="96440"/>
    <lineage>
        <taxon>Eukaryota</taxon>
        <taxon>Metazoa</taxon>
        <taxon>Chordata</taxon>
        <taxon>Craniata</taxon>
        <taxon>Vertebrata</taxon>
        <taxon>Euteleostomi</taxon>
        <taxon>Lepidosauria</taxon>
        <taxon>Squamata</taxon>
        <taxon>Bifurcata</taxon>
        <taxon>Unidentata</taxon>
        <taxon>Episquamata</taxon>
        <taxon>Laterata</taxon>
        <taxon>Teiioidea</taxon>
        <taxon>Teiidae</taxon>
        <taxon>Salvator</taxon>
    </lineage>
</organism>
<reference evidence="9" key="1">
    <citation type="submission" date="2025-08" db="UniProtKB">
        <authorList>
            <consortium name="Ensembl"/>
        </authorList>
    </citation>
    <scope>IDENTIFICATION</scope>
</reference>
<evidence type="ECO:0000256" key="5">
    <source>
        <dbReference type="ARBA" id="ARBA00023157"/>
    </source>
</evidence>
<dbReference type="GO" id="GO:0004869">
    <property type="term" value="F:cysteine-type endopeptidase inhibitor activity"/>
    <property type="evidence" value="ECO:0007669"/>
    <property type="project" value="InterPro"/>
</dbReference>
<dbReference type="PANTHER" id="PTHR13814">
    <property type="entry name" value="FETUIN"/>
    <property type="match status" value="1"/>
</dbReference>
<evidence type="ECO:0000313" key="10">
    <source>
        <dbReference type="Proteomes" id="UP000694421"/>
    </source>
</evidence>
<comment type="subcellular location">
    <subcellularLocation>
        <location evidence="1">Secreted</location>
    </subcellularLocation>
</comment>
<evidence type="ECO:0000256" key="6">
    <source>
        <dbReference type="ARBA" id="ARBA00023180"/>
    </source>
</evidence>
<dbReference type="PROSITE" id="PS01254">
    <property type="entry name" value="FETUIN_1"/>
    <property type="match status" value="1"/>
</dbReference>
<keyword evidence="10" id="KW-1185">Reference proteome</keyword>
<dbReference type="Proteomes" id="UP000694421">
    <property type="component" value="Unplaced"/>
</dbReference>
<dbReference type="OMA" id="HNDTHAS"/>
<dbReference type="SMART" id="SM00043">
    <property type="entry name" value="CY"/>
    <property type="match status" value="2"/>
</dbReference>
<dbReference type="PROSITE" id="PS01255">
    <property type="entry name" value="FETUIN_2"/>
    <property type="match status" value="1"/>
</dbReference>
<dbReference type="GeneTree" id="ENSGT00950000182930"/>
<dbReference type="Pfam" id="PF00031">
    <property type="entry name" value="Cystatin"/>
    <property type="match status" value="1"/>
</dbReference>
<dbReference type="GO" id="GO:0031012">
    <property type="term" value="C:extracellular matrix"/>
    <property type="evidence" value="ECO:0007669"/>
    <property type="project" value="TreeGrafter"/>
</dbReference>
<feature type="domain" description="Cystatin fetuin-A-type" evidence="8">
    <location>
        <begin position="23"/>
        <end position="133"/>
    </location>
</feature>
<dbReference type="GO" id="GO:0050766">
    <property type="term" value="P:positive regulation of phagocytosis"/>
    <property type="evidence" value="ECO:0007669"/>
    <property type="project" value="Ensembl"/>
</dbReference>
<sequence>MKSLLSLVLLGLIVACSAVSPPLLAPPRILACDDPETEHAAAVSVNHINDHNLHGYKQVVNRIEKVNVLPRRPHGEIFFLELDLLETDCHVLSPVPAVNCTVRERTNHAVKAECDVKLLKDNGIFRVLAAKCHSSLDSAEDVAKPCLGCPLLSHLNDPEVVKAAHTGLNTFNAKNNTGYTILEISRGIKRVYPITVHVEFAIAATNCSAKDVQEHATDCHVLKGDEAQFGFCKATVIQNLPGAVEGAPLEEISVSCTIFEHEPRKAHAHLAEHHFGKKIPSPGVGHTILDLAHSHNDTHASHESHSAEAGVPVGVVKRSVVLGPGPQICPGRIRHFALD</sequence>
<protein>
    <submittedName>
        <fullName evidence="9">Alpha 2-HS glycoprotein</fullName>
    </submittedName>
</protein>
<feature type="domain" description="Cystatin fetuin-A-type" evidence="8">
    <location>
        <begin position="144"/>
        <end position="257"/>
    </location>
</feature>
<dbReference type="FunFam" id="3.10.450.10:FF:000009">
    <property type="entry name" value="Alpha-2-HS-glycoprotein 2"/>
    <property type="match status" value="1"/>
</dbReference>
<keyword evidence="5" id="KW-1015">Disulfide bond</keyword>
<dbReference type="AlphaFoldDB" id="A0A8D0EG34"/>
<evidence type="ECO:0000256" key="2">
    <source>
        <dbReference type="ARBA" id="ARBA00022525"/>
    </source>
</evidence>
<evidence type="ECO:0000256" key="4">
    <source>
        <dbReference type="ARBA" id="ARBA00022737"/>
    </source>
</evidence>
<dbReference type="PROSITE" id="PS51529">
    <property type="entry name" value="CYSTATIN_FETUIN_A"/>
    <property type="match status" value="2"/>
</dbReference>
<dbReference type="InterPro" id="IPR046350">
    <property type="entry name" value="Cystatin_sf"/>
</dbReference>
<dbReference type="Gene3D" id="3.10.450.10">
    <property type="match status" value="2"/>
</dbReference>
<dbReference type="InterPro" id="IPR000010">
    <property type="entry name" value="Cystatin_dom"/>
</dbReference>
<dbReference type="InterPro" id="IPR025760">
    <property type="entry name" value="Cystatin_Fetuin_A"/>
</dbReference>
<reference evidence="9" key="2">
    <citation type="submission" date="2025-09" db="UniProtKB">
        <authorList>
            <consortium name="Ensembl"/>
        </authorList>
    </citation>
    <scope>IDENTIFICATION</scope>
</reference>
<name>A0A8D0EG34_SALMN</name>
<dbReference type="InterPro" id="IPR050735">
    <property type="entry name" value="Kininogen_Fetuin_HRG"/>
</dbReference>
<dbReference type="GO" id="GO:0050727">
    <property type="term" value="P:regulation of inflammatory response"/>
    <property type="evidence" value="ECO:0007669"/>
    <property type="project" value="Ensembl"/>
</dbReference>
<dbReference type="GO" id="GO:0072562">
    <property type="term" value="C:blood microparticle"/>
    <property type="evidence" value="ECO:0007669"/>
    <property type="project" value="TreeGrafter"/>
</dbReference>
<evidence type="ECO:0000259" key="8">
    <source>
        <dbReference type="PROSITE" id="PS51529"/>
    </source>
</evidence>
<dbReference type="PANTHER" id="PTHR13814:SF6">
    <property type="entry name" value="ALPHA-2-HS-GLYCOPROTEIN"/>
    <property type="match status" value="1"/>
</dbReference>
<proteinExistence type="predicted"/>
<keyword evidence="3 7" id="KW-0732">Signal</keyword>
<accession>A0A8D0EG34</accession>
<evidence type="ECO:0000313" key="9">
    <source>
        <dbReference type="Ensembl" id="ENSSMRP00000030754.1"/>
    </source>
</evidence>
<keyword evidence="6" id="KW-0325">Glycoprotein</keyword>
<evidence type="ECO:0000256" key="7">
    <source>
        <dbReference type="SAM" id="SignalP"/>
    </source>
</evidence>
<keyword evidence="2" id="KW-0964">Secreted</keyword>
<dbReference type="GO" id="GO:0006953">
    <property type="term" value="P:acute-phase response"/>
    <property type="evidence" value="ECO:0007669"/>
    <property type="project" value="Ensembl"/>
</dbReference>
<dbReference type="InterPro" id="IPR001363">
    <property type="entry name" value="Prot_inh_fetuin_CS"/>
</dbReference>
<feature type="signal peptide" evidence="7">
    <location>
        <begin position="1"/>
        <end position="18"/>
    </location>
</feature>
<dbReference type="GO" id="GO:0005794">
    <property type="term" value="C:Golgi apparatus"/>
    <property type="evidence" value="ECO:0007669"/>
    <property type="project" value="Ensembl"/>
</dbReference>
<dbReference type="GO" id="GO:0001503">
    <property type="term" value="P:ossification"/>
    <property type="evidence" value="ECO:0007669"/>
    <property type="project" value="Ensembl"/>
</dbReference>
<dbReference type="PROSITE" id="PS51257">
    <property type="entry name" value="PROKAR_LIPOPROTEIN"/>
    <property type="match status" value="1"/>
</dbReference>
<dbReference type="SUPFAM" id="SSF54403">
    <property type="entry name" value="Cystatin/monellin"/>
    <property type="match status" value="2"/>
</dbReference>
<feature type="chain" id="PRO_5034094631" evidence="7">
    <location>
        <begin position="19"/>
        <end position="339"/>
    </location>
</feature>
<dbReference type="CDD" id="cd00042">
    <property type="entry name" value="CY"/>
    <property type="match status" value="2"/>
</dbReference>